<dbReference type="EMBL" id="DVOC01000001">
    <property type="protein sequence ID" value="HIU90386.1"/>
    <property type="molecule type" value="Genomic_DNA"/>
</dbReference>
<protein>
    <submittedName>
        <fullName evidence="1">Uncharacterized protein</fullName>
    </submittedName>
</protein>
<name>A0A9D1SPU9_9BACT</name>
<gene>
    <name evidence="1" type="ORF">IAC72_00015</name>
</gene>
<reference evidence="1" key="1">
    <citation type="submission" date="2020-10" db="EMBL/GenBank/DDBJ databases">
        <authorList>
            <person name="Gilroy R."/>
        </authorList>
    </citation>
    <scope>NUCLEOTIDE SEQUENCE</scope>
    <source>
        <strain evidence="1">ChiHjej12B11-7776</strain>
    </source>
</reference>
<dbReference type="Proteomes" id="UP000886852">
    <property type="component" value="Unassembled WGS sequence"/>
</dbReference>
<evidence type="ECO:0000313" key="2">
    <source>
        <dbReference type="Proteomes" id="UP000886852"/>
    </source>
</evidence>
<accession>A0A9D1SPU9</accession>
<sequence length="72" mass="8456">MKYKKCPRCELNYITADEEICTVCKDELSGKKSVFDEEEQLICPFCQRNCLTPQELMCSACRAKRERRTDEP</sequence>
<dbReference type="AlphaFoldDB" id="A0A9D1SPU9"/>
<comment type="caution">
    <text evidence="1">The sequence shown here is derived from an EMBL/GenBank/DDBJ whole genome shotgun (WGS) entry which is preliminary data.</text>
</comment>
<proteinExistence type="predicted"/>
<organism evidence="1 2">
    <name type="scientific">Candidatus Fimimonas merdipullorum</name>
    <dbReference type="NCBI Taxonomy" id="2840822"/>
    <lineage>
        <taxon>Bacteria</taxon>
        <taxon>Pseudomonadati</taxon>
        <taxon>Myxococcota</taxon>
        <taxon>Myxococcia</taxon>
        <taxon>Myxococcales</taxon>
        <taxon>Cystobacterineae</taxon>
        <taxon>Myxococcaceae</taxon>
        <taxon>Myxococcaceae incertae sedis</taxon>
        <taxon>Candidatus Fimimonas</taxon>
    </lineage>
</organism>
<evidence type="ECO:0000313" key="1">
    <source>
        <dbReference type="EMBL" id="HIU90386.1"/>
    </source>
</evidence>
<reference evidence="1" key="2">
    <citation type="journal article" date="2021" name="PeerJ">
        <title>Extensive microbial diversity within the chicken gut microbiome revealed by metagenomics and culture.</title>
        <authorList>
            <person name="Gilroy R."/>
            <person name="Ravi A."/>
            <person name="Getino M."/>
            <person name="Pursley I."/>
            <person name="Horton D.L."/>
            <person name="Alikhan N.F."/>
            <person name="Baker D."/>
            <person name="Gharbi K."/>
            <person name="Hall N."/>
            <person name="Watson M."/>
            <person name="Adriaenssens E.M."/>
            <person name="Foster-Nyarko E."/>
            <person name="Jarju S."/>
            <person name="Secka A."/>
            <person name="Antonio M."/>
            <person name="Oren A."/>
            <person name="Chaudhuri R.R."/>
            <person name="La Ragione R."/>
            <person name="Hildebrand F."/>
            <person name="Pallen M.J."/>
        </authorList>
    </citation>
    <scope>NUCLEOTIDE SEQUENCE</scope>
    <source>
        <strain evidence="1">ChiHjej12B11-7776</strain>
    </source>
</reference>